<comment type="caution">
    <text evidence="6">The sequence shown here is derived from an EMBL/GenBank/DDBJ whole genome shotgun (WGS) entry which is preliminary data.</text>
</comment>
<protein>
    <recommendedName>
        <fullName evidence="8">Cytochrome P450</fullName>
    </recommendedName>
</protein>
<accession>A0ABR0T534</accession>
<dbReference type="SUPFAM" id="SSF48264">
    <property type="entry name" value="Cytochrome P450"/>
    <property type="match status" value="1"/>
</dbReference>
<keyword evidence="3 5" id="KW-0479">Metal-binding</keyword>
<evidence type="ECO:0000256" key="3">
    <source>
        <dbReference type="ARBA" id="ARBA00022723"/>
    </source>
</evidence>
<dbReference type="InterPro" id="IPR017972">
    <property type="entry name" value="Cyt_P450_CS"/>
</dbReference>
<dbReference type="InterPro" id="IPR001128">
    <property type="entry name" value="Cyt_P450"/>
</dbReference>
<keyword evidence="4 5" id="KW-0408">Iron</keyword>
<dbReference type="PROSITE" id="PS00086">
    <property type="entry name" value="CYTOCHROME_P450"/>
    <property type="match status" value="1"/>
</dbReference>
<keyword evidence="5" id="KW-0560">Oxidoreductase</keyword>
<dbReference type="InterPro" id="IPR002401">
    <property type="entry name" value="Cyt_P450_E_grp-I"/>
</dbReference>
<evidence type="ECO:0000256" key="1">
    <source>
        <dbReference type="ARBA" id="ARBA00001971"/>
    </source>
</evidence>
<evidence type="ECO:0008006" key="8">
    <source>
        <dbReference type="Google" id="ProtNLM"/>
    </source>
</evidence>
<dbReference type="PANTHER" id="PTHR24305:SF232">
    <property type="entry name" value="P450, PUTATIVE (EUROFUNG)-RELATED"/>
    <property type="match status" value="1"/>
</dbReference>
<dbReference type="InterPro" id="IPR050121">
    <property type="entry name" value="Cytochrome_P450_monoxygenase"/>
</dbReference>
<dbReference type="PRINTS" id="PR00463">
    <property type="entry name" value="EP450I"/>
</dbReference>
<comment type="cofactor">
    <cofactor evidence="1">
        <name>heme</name>
        <dbReference type="ChEBI" id="CHEBI:30413"/>
    </cofactor>
</comment>
<gene>
    <name evidence="6" type="ORF">QM012_005594</name>
</gene>
<evidence type="ECO:0000313" key="7">
    <source>
        <dbReference type="Proteomes" id="UP001341245"/>
    </source>
</evidence>
<evidence type="ECO:0000256" key="5">
    <source>
        <dbReference type="RuleBase" id="RU000461"/>
    </source>
</evidence>
<evidence type="ECO:0000313" key="6">
    <source>
        <dbReference type="EMBL" id="KAK5999319.1"/>
    </source>
</evidence>
<comment type="similarity">
    <text evidence="2 5">Belongs to the cytochrome P450 family.</text>
</comment>
<dbReference type="Gene3D" id="1.10.630.10">
    <property type="entry name" value="Cytochrome P450"/>
    <property type="match status" value="1"/>
</dbReference>
<evidence type="ECO:0000256" key="4">
    <source>
        <dbReference type="ARBA" id="ARBA00023004"/>
    </source>
</evidence>
<dbReference type="Pfam" id="PF00067">
    <property type="entry name" value="p450"/>
    <property type="match status" value="1"/>
</dbReference>
<dbReference type="PRINTS" id="PR00385">
    <property type="entry name" value="P450"/>
</dbReference>
<reference evidence="6 7" key="1">
    <citation type="submission" date="2023-11" db="EMBL/GenBank/DDBJ databases">
        <title>Draft genome sequence and annotation of the polyextremotolerant black yeast-like fungus Aureobasidium pullulans NRRL 62042.</title>
        <authorList>
            <person name="Dielentheis-Frenken M.R.E."/>
            <person name="Wibberg D."/>
            <person name="Blank L.M."/>
            <person name="Tiso T."/>
        </authorList>
    </citation>
    <scope>NUCLEOTIDE SEQUENCE [LARGE SCALE GENOMIC DNA]</scope>
    <source>
        <strain evidence="6 7">NRRL 62042</strain>
    </source>
</reference>
<dbReference type="Proteomes" id="UP001341245">
    <property type="component" value="Unassembled WGS sequence"/>
</dbReference>
<dbReference type="InterPro" id="IPR036396">
    <property type="entry name" value="Cyt_P450_sf"/>
</dbReference>
<dbReference type="EMBL" id="JASGXD010000027">
    <property type="protein sequence ID" value="KAK5999319.1"/>
    <property type="molecule type" value="Genomic_DNA"/>
</dbReference>
<keyword evidence="5" id="KW-0503">Monooxygenase</keyword>
<proteinExistence type="inferred from homology"/>
<keyword evidence="7" id="KW-1185">Reference proteome</keyword>
<name>A0ABR0T534_AURPU</name>
<organism evidence="6 7">
    <name type="scientific">Aureobasidium pullulans</name>
    <name type="common">Black yeast</name>
    <name type="synonym">Pullularia pullulans</name>
    <dbReference type="NCBI Taxonomy" id="5580"/>
    <lineage>
        <taxon>Eukaryota</taxon>
        <taxon>Fungi</taxon>
        <taxon>Dikarya</taxon>
        <taxon>Ascomycota</taxon>
        <taxon>Pezizomycotina</taxon>
        <taxon>Dothideomycetes</taxon>
        <taxon>Dothideomycetidae</taxon>
        <taxon>Dothideales</taxon>
        <taxon>Saccotheciaceae</taxon>
        <taxon>Aureobasidium</taxon>
    </lineage>
</organism>
<keyword evidence="5" id="KW-0349">Heme</keyword>
<dbReference type="PANTHER" id="PTHR24305">
    <property type="entry name" value="CYTOCHROME P450"/>
    <property type="match status" value="1"/>
</dbReference>
<sequence>MESILKLEPAIEYLMRQWLHQLDQFAEQSTTFDLGYWLQLFAFDAVGAFSFSRPFGFVEQGDDQGMFAKIENASGSAMWVMHAKWVYQLHQRIVKPLLGNLLALNHRNGFFFNFAQDQVRDRKENGGSNEDIVGQLFRIQETKPEVSDLTISFMMTSNVFAGADTTSTAMRAVVVMLLKHERVRNRFLAELRERQVSGSISDPVKMHQTEDWPYFQAILYESLRIHPPAAFNLDRTVPQSGCTIQGRFVPGGTVVGTNAWVLHRSVAIWGEDAEAFRPERWLEPGHSAELKRYFFAFGGGTRTCIGRHISWLEISKVITTLFMRYRITLADDAQITDTFRGVVFIEGLRVKISLRE</sequence>
<evidence type="ECO:0000256" key="2">
    <source>
        <dbReference type="ARBA" id="ARBA00010617"/>
    </source>
</evidence>